<dbReference type="Proteomes" id="UP000036608">
    <property type="component" value="Chromosome"/>
</dbReference>
<accession>A0A0H5AA57</accession>
<gene>
    <name evidence="2" type="ORF">AA957_12560</name>
</gene>
<dbReference type="GO" id="GO:0051301">
    <property type="term" value="P:cell division"/>
    <property type="evidence" value="ECO:0007669"/>
    <property type="project" value="UniProtKB-KW"/>
</dbReference>
<dbReference type="KEGG" id="ptv:AA957_12560"/>
<sequence length="221" mass="22804">MKRMTLGLATLLASVSAYSADIPLYPTGPEQDAAFLRFANATPGELKLVADGSKASLVLNADKAVSAFLPVVGGDKPIKGVLSSAGKNADFSVKVAPGEFATVVALADAKGATRQLVVREVPDDFNALKASLAFINADATCAEAGLEAVAQKAELFKKVAEGAVQRRMINPVELSVQLKCAGAPVGQPLTFTLKAGERYSVLAVPSDKGSKLLFASDALAN</sequence>
<dbReference type="EMBL" id="CP011507">
    <property type="protein sequence ID" value="AKS06913.1"/>
    <property type="molecule type" value="Genomic_DNA"/>
</dbReference>
<feature type="chain" id="PRO_5005215178" evidence="1">
    <location>
        <begin position="20"/>
        <end position="221"/>
    </location>
</feature>
<evidence type="ECO:0000256" key="1">
    <source>
        <dbReference type="SAM" id="SignalP"/>
    </source>
</evidence>
<keyword evidence="2" id="KW-0131">Cell cycle</keyword>
<reference evidence="2 3" key="1">
    <citation type="journal article" date="2015" name="Genome Announc.">
        <title>Complete Genome Sequence of the Rhizobacterium Pseudomonas trivialis Strain IHBB745 with Multiple Plant Growth-Promoting Activities and Tolerance to Desiccation and Alkalinity.</title>
        <authorList>
            <person name="Gulati A."/>
            <person name="Swarnkar M.K."/>
            <person name="Vyas P."/>
            <person name="Rahi P."/>
            <person name="Thakur R."/>
            <person name="Thakur N."/>
            <person name="Singh A.K."/>
        </authorList>
    </citation>
    <scope>NUCLEOTIDE SEQUENCE [LARGE SCALE GENOMIC DNA]</scope>
    <source>
        <strain evidence="3">745</strain>
    </source>
</reference>
<dbReference type="OrthoDB" id="8718161at2"/>
<proteinExistence type="predicted"/>
<keyword evidence="1" id="KW-0732">Signal</keyword>
<dbReference type="AlphaFoldDB" id="A0A0H5AA57"/>
<evidence type="ECO:0000313" key="3">
    <source>
        <dbReference type="Proteomes" id="UP000036608"/>
    </source>
</evidence>
<organism evidence="2 3">
    <name type="scientific">Pseudomonas trivialis</name>
    <dbReference type="NCBI Taxonomy" id="200450"/>
    <lineage>
        <taxon>Bacteria</taxon>
        <taxon>Pseudomonadati</taxon>
        <taxon>Pseudomonadota</taxon>
        <taxon>Gammaproteobacteria</taxon>
        <taxon>Pseudomonadales</taxon>
        <taxon>Pseudomonadaceae</taxon>
        <taxon>Pseudomonas</taxon>
    </lineage>
</organism>
<dbReference type="PATRIC" id="fig|200450.3.peg.2588"/>
<dbReference type="RefSeq" id="WP_049710489.1">
    <property type="nucleotide sequence ID" value="NZ_CP011507.1"/>
</dbReference>
<keyword evidence="2" id="KW-0132">Cell division</keyword>
<feature type="signal peptide" evidence="1">
    <location>
        <begin position="1"/>
        <end position="19"/>
    </location>
</feature>
<reference evidence="3" key="2">
    <citation type="submission" date="2015-05" db="EMBL/GenBank/DDBJ databases">
        <authorList>
            <person name="Swarnkar M.K."/>
            <person name="Vyas P."/>
            <person name="Rahi P."/>
            <person name="Thakur R."/>
            <person name="Thakur N."/>
            <person name="Singh A.K."/>
            <person name="Gulati A."/>
        </authorList>
    </citation>
    <scope>NUCLEOTIDE SEQUENCE [LARGE SCALE GENOMIC DNA]</scope>
    <source>
        <strain evidence="3">745</strain>
    </source>
</reference>
<protein>
    <submittedName>
        <fullName evidence="2">Cell division protein FtsQ</fullName>
    </submittedName>
</protein>
<name>A0A0H5AA57_9PSED</name>
<evidence type="ECO:0000313" key="2">
    <source>
        <dbReference type="EMBL" id="AKS06913.1"/>
    </source>
</evidence>